<reference evidence="2" key="1">
    <citation type="submission" date="2017-02" db="UniProtKB">
        <authorList>
            <consortium name="WormBaseParasite"/>
        </authorList>
    </citation>
    <scope>IDENTIFICATION</scope>
</reference>
<dbReference type="AlphaFoldDB" id="A0A0M3IG48"/>
<dbReference type="WBParaSite" id="ALUE_0001724201-mRNA-1">
    <property type="protein sequence ID" value="ALUE_0001724201-mRNA-1"/>
    <property type="gene ID" value="ALUE_0001724201"/>
</dbReference>
<keyword evidence="1" id="KW-1185">Reference proteome</keyword>
<accession>A0A0M3IG48</accession>
<dbReference type="Proteomes" id="UP000036681">
    <property type="component" value="Unplaced"/>
</dbReference>
<evidence type="ECO:0000313" key="2">
    <source>
        <dbReference type="WBParaSite" id="ALUE_0001724201-mRNA-1"/>
    </source>
</evidence>
<protein>
    <submittedName>
        <fullName evidence="2">Phlebovirus glycoprotein G2 fusion domain-containing protein</fullName>
    </submittedName>
</protein>
<sequence>MKCALHLLSYANVIEKGDLHMNEQYGGRSSSTEGQCIDTAASESSRYVPVKHASPHSIVIKRLRIGALNYLIVPEHSNQCSCVVKQEEKLAKGSAKCVLSQIAFTGTIIEDVIICNFLGEGCINRSNSHNFTTSMATEAINVTGTSNTKDLVDLEAITLNWAKQIFEVSSHISF</sequence>
<evidence type="ECO:0000313" key="1">
    <source>
        <dbReference type="Proteomes" id="UP000036681"/>
    </source>
</evidence>
<proteinExistence type="predicted"/>
<organism evidence="1 2">
    <name type="scientific">Ascaris lumbricoides</name>
    <name type="common">Giant roundworm</name>
    <dbReference type="NCBI Taxonomy" id="6252"/>
    <lineage>
        <taxon>Eukaryota</taxon>
        <taxon>Metazoa</taxon>
        <taxon>Ecdysozoa</taxon>
        <taxon>Nematoda</taxon>
        <taxon>Chromadorea</taxon>
        <taxon>Rhabditida</taxon>
        <taxon>Spirurina</taxon>
        <taxon>Ascaridomorpha</taxon>
        <taxon>Ascaridoidea</taxon>
        <taxon>Ascarididae</taxon>
        <taxon>Ascaris</taxon>
    </lineage>
</organism>
<name>A0A0M3IG48_ASCLU</name>